<accession>A0ABQ1JRU3</accession>
<sequence length="114" mass="13040">MDEADWNFTEQQAETVWTCEQLRDKQNIKPHSEIMLDLFFLPIEGEDARKEAFEKALGAFGYDVDVESEGDTVACVIGPIPFTPQDIWLHEERTTKMALARGYKPDGWGFAEPE</sequence>
<proteinExistence type="predicted"/>
<dbReference type="RefSeq" id="WP_084391806.1">
    <property type="nucleotide sequence ID" value="NZ_BMKF01000002.1"/>
</dbReference>
<evidence type="ECO:0000313" key="1">
    <source>
        <dbReference type="EMBL" id="GGB75221.1"/>
    </source>
</evidence>
<dbReference type="EMBL" id="BMKF01000002">
    <property type="protein sequence ID" value="GGB75221.1"/>
    <property type="molecule type" value="Genomic_DNA"/>
</dbReference>
<protein>
    <submittedName>
        <fullName evidence="1">Uncharacterized protein</fullName>
    </submittedName>
</protein>
<dbReference type="Proteomes" id="UP000628854">
    <property type="component" value="Unassembled WGS sequence"/>
</dbReference>
<comment type="caution">
    <text evidence="1">The sequence shown here is derived from an EMBL/GenBank/DDBJ whole genome shotgun (WGS) entry which is preliminary data.</text>
</comment>
<gene>
    <name evidence="1" type="ORF">GCM10011503_24880</name>
</gene>
<evidence type="ECO:0000313" key="2">
    <source>
        <dbReference type="Proteomes" id="UP000628854"/>
    </source>
</evidence>
<name>A0ABQ1JRU3_9PROT</name>
<reference evidence="2" key="1">
    <citation type="journal article" date="2019" name="Int. J. Syst. Evol. Microbiol.">
        <title>The Global Catalogue of Microorganisms (GCM) 10K type strain sequencing project: providing services to taxonomists for standard genome sequencing and annotation.</title>
        <authorList>
            <consortium name="The Broad Institute Genomics Platform"/>
            <consortium name="The Broad Institute Genome Sequencing Center for Infectious Disease"/>
            <person name="Wu L."/>
            <person name="Ma J."/>
        </authorList>
    </citation>
    <scope>NUCLEOTIDE SEQUENCE [LARGE SCALE GENOMIC DNA]</scope>
    <source>
        <strain evidence="2">CGMCC 1.15928</strain>
    </source>
</reference>
<organism evidence="1 2">
    <name type="scientific">Henriciella pelagia</name>
    <dbReference type="NCBI Taxonomy" id="1977912"/>
    <lineage>
        <taxon>Bacteria</taxon>
        <taxon>Pseudomonadati</taxon>
        <taxon>Pseudomonadota</taxon>
        <taxon>Alphaproteobacteria</taxon>
        <taxon>Hyphomonadales</taxon>
        <taxon>Hyphomonadaceae</taxon>
        <taxon>Henriciella</taxon>
    </lineage>
</organism>
<keyword evidence="2" id="KW-1185">Reference proteome</keyword>